<feature type="compositionally biased region" description="Polar residues" evidence="1">
    <location>
        <begin position="123"/>
        <end position="133"/>
    </location>
</feature>
<protein>
    <submittedName>
        <fullName evidence="2">Uncharacterized protein</fullName>
    </submittedName>
</protein>
<reference evidence="2" key="1">
    <citation type="submission" date="2021-06" db="EMBL/GenBank/DDBJ databases">
        <title>Parelaphostrongylus tenuis whole genome reference sequence.</title>
        <authorList>
            <person name="Garwood T.J."/>
            <person name="Larsen P.A."/>
            <person name="Fountain-Jones N.M."/>
            <person name="Garbe J.R."/>
            <person name="Macchietto M.G."/>
            <person name="Kania S.A."/>
            <person name="Gerhold R.W."/>
            <person name="Richards J.E."/>
            <person name="Wolf T.M."/>
        </authorList>
    </citation>
    <scope>NUCLEOTIDE SEQUENCE</scope>
    <source>
        <strain evidence="2">MNPRO001-30</strain>
        <tissue evidence="2">Meninges</tissue>
    </source>
</reference>
<gene>
    <name evidence="2" type="ORF">KIN20_027181</name>
</gene>
<dbReference type="Proteomes" id="UP001196413">
    <property type="component" value="Unassembled WGS sequence"/>
</dbReference>
<dbReference type="AlphaFoldDB" id="A0AAD5WDL4"/>
<proteinExistence type="predicted"/>
<evidence type="ECO:0000313" key="2">
    <source>
        <dbReference type="EMBL" id="KAJ1366501.1"/>
    </source>
</evidence>
<feature type="region of interest" description="Disordered" evidence="1">
    <location>
        <begin position="109"/>
        <end position="133"/>
    </location>
</feature>
<accession>A0AAD5WDL4</accession>
<evidence type="ECO:0000256" key="1">
    <source>
        <dbReference type="SAM" id="MobiDB-lite"/>
    </source>
</evidence>
<sequence length="133" mass="14562">AEQSCTGLHADGKREDSVIHTIKETYRSPEKAATLAAIVAGKNRSKPQLIDDDDVDKSNDISASSKKDRCTVAVRNKDVAVIDYESFSCTVSGEYGRVFHNQAYYKTERMTSGSPRDIANGAGETTSRIDGWQ</sequence>
<dbReference type="EMBL" id="JAHQIW010005572">
    <property type="protein sequence ID" value="KAJ1366501.1"/>
    <property type="molecule type" value="Genomic_DNA"/>
</dbReference>
<name>A0AAD5WDL4_PARTN</name>
<organism evidence="2 3">
    <name type="scientific">Parelaphostrongylus tenuis</name>
    <name type="common">Meningeal worm</name>
    <dbReference type="NCBI Taxonomy" id="148309"/>
    <lineage>
        <taxon>Eukaryota</taxon>
        <taxon>Metazoa</taxon>
        <taxon>Ecdysozoa</taxon>
        <taxon>Nematoda</taxon>
        <taxon>Chromadorea</taxon>
        <taxon>Rhabditida</taxon>
        <taxon>Rhabditina</taxon>
        <taxon>Rhabditomorpha</taxon>
        <taxon>Strongyloidea</taxon>
        <taxon>Metastrongylidae</taxon>
        <taxon>Parelaphostrongylus</taxon>
    </lineage>
</organism>
<keyword evidence="3" id="KW-1185">Reference proteome</keyword>
<comment type="caution">
    <text evidence="2">The sequence shown here is derived from an EMBL/GenBank/DDBJ whole genome shotgun (WGS) entry which is preliminary data.</text>
</comment>
<evidence type="ECO:0000313" key="3">
    <source>
        <dbReference type="Proteomes" id="UP001196413"/>
    </source>
</evidence>
<feature type="non-terminal residue" evidence="2">
    <location>
        <position position="1"/>
    </location>
</feature>